<evidence type="ECO:0000313" key="2">
    <source>
        <dbReference type="EMBL" id="SMF07256.1"/>
    </source>
</evidence>
<evidence type="ECO:0000259" key="1">
    <source>
        <dbReference type="Pfam" id="PF04015"/>
    </source>
</evidence>
<keyword evidence="3" id="KW-1185">Reference proteome</keyword>
<reference evidence="3" key="1">
    <citation type="submission" date="2017-04" db="EMBL/GenBank/DDBJ databases">
        <authorList>
            <person name="Varghese N."/>
            <person name="Submissions S."/>
        </authorList>
    </citation>
    <scope>NUCLEOTIDE SEQUENCE [LARGE SCALE GENOMIC DNA]</scope>
    <source>
        <strain evidence="3">K3S</strain>
    </source>
</reference>
<name>A0A1X7D2Y7_9BACT</name>
<sequence>MNQNKEPVAYFRLLEYESTFMDAAIGLIIEETGFKVAPGTKVLVKPNLVSPKNALACTHPNVTISLCRYLLDCGAVVTVGDSPGYGTAAQVSKAIGMTSGLAALGIKPITLGRPVPLELSFGTSIGISRDALETDMIVNVPKLKAHSQFLVTGAVKNLFGTVVGFRKAFAHTRFGETKGLMEKMVLEVCAAMPVAFNLMDAIYPMHVTGPISGKPFAMSLLAGSPNPYALDTAIYMLLGLSPKRVQLWKEITNQKIRGYDPDQIKYVVEPPDDFDTTDFILPEVLSPMEFEVVRLIKGRLKSLISRVR</sequence>
<gene>
    <name evidence="2" type="ORF">SAMN06295933_1550</name>
</gene>
<proteinExistence type="predicted"/>
<dbReference type="AlphaFoldDB" id="A0A1X7D2Y7"/>
<dbReference type="Pfam" id="PF04015">
    <property type="entry name" value="DUF362"/>
    <property type="match status" value="1"/>
</dbReference>
<dbReference type="OrthoDB" id="9807879at2"/>
<protein>
    <submittedName>
        <fullName evidence="2">Uncharacterized conserved protein, DUF362 family</fullName>
    </submittedName>
</protein>
<organism evidence="2 3">
    <name type="scientific">Desulfovibrio gilichinskyi</name>
    <dbReference type="NCBI Taxonomy" id="1519643"/>
    <lineage>
        <taxon>Bacteria</taxon>
        <taxon>Pseudomonadati</taxon>
        <taxon>Thermodesulfobacteriota</taxon>
        <taxon>Desulfovibrionia</taxon>
        <taxon>Desulfovibrionales</taxon>
        <taxon>Desulfovibrionaceae</taxon>
        <taxon>Desulfovibrio</taxon>
    </lineage>
</organism>
<feature type="domain" description="DUF362" evidence="1">
    <location>
        <begin position="42"/>
        <end position="234"/>
    </location>
</feature>
<dbReference type="EMBL" id="FWZU01000002">
    <property type="protein sequence ID" value="SMF07256.1"/>
    <property type="molecule type" value="Genomic_DNA"/>
</dbReference>
<dbReference type="STRING" id="1519643.SAMN06295933_1550"/>
<dbReference type="InterPro" id="IPR007160">
    <property type="entry name" value="DUF362"/>
</dbReference>
<evidence type="ECO:0000313" key="3">
    <source>
        <dbReference type="Proteomes" id="UP000192906"/>
    </source>
</evidence>
<accession>A0A1X7D2Y7</accession>
<dbReference type="Proteomes" id="UP000192906">
    <property type="component" value="Unassembled WGS sequence"/>
</dbReference>
<dbReference type="RefSeq" id="WP_085100725.1">
    <property type="nucleotide sequence ID" value="NZ_FWZU01000002.1"/>
</dbReference>